<dbReference type="EMBL" id="JBHSMC010000015">
    <property type="protein sequence ID" value="MFC5465596.1"/>
    <property type="molecule type" value="Genomic_DNA"/>
</dbReference>
<evidence type="ECO:0000256" key="2">
    <source>
        <dbReference type="SAM" id="Phobius"/>
    </source>
</evidence>
<comment type="caution">
    <text evidence="3">The sequence shown here is derived from an EMBL/GenBank/DDBJ whole genome shotgun (WGS) entry which is preliminary data.</text>
</comment>
<evidence type="ECO:0000313" key="4">
    <source>
        <dbReference type="Proteomes" id="UP001596147"/>
    </source>
</evidence>
<feature type="transmembrane region" description="Helical" evidence="2">
    <location>
        <begin position="7"/>
        <end position="25"/>
    </location>
</feature>
<dbReference type="RefSeq" id="WP_382352263.1">
    <property type="nucleotide sequence ID" value="NZ_JBHSMC010000015.1"/>
</dbReference>
<reference evidence="4" key="1">
    <citation type="journal article" date="2019" name="Int. J. Syst. Evol. Microbiol.">
        <title>The Global Catalogue of Microorganisms (GCM) 10K type strain sequencing project: providing services to taxonomists for standard genome sequencing and annotation.</title>
        <authorList>
            <consortium name="The Broad Institute Genomics Platform"/>
            <consortium name="The Broad Institute Genome Sequencing Center for Infectious Disease"/>
            <person name="Wu L."/>
            <person name="Ma J."/>
        </authorList>
    </citation>
    <scope>NUCLEOTIDE SEQUENCE [LARGE SCALE GENOMIC DNA]</scope>
    <source>
        <strain evidence="4">CGMCC 1.12237</strain>
    </source>
</reference>
<keyword evidence="2" id="KW-0472">Membrane</keyword>
<evidence type="ECO:0000256" key="1">
    <source>
        <dbReference type="SAM" id="Coils"/>
    </source>
</evidence>
<gene>
    <name evidence="3" type="ORF">ACFPM4_12665</name>
</gene>
<evidence type="ECO:0000313" key="3">
    <source>
        <dbReference type="EMBL" id="MFC5465596.1"/>
    </source>
</evidence>
<sequence>MNKWIRNIGIGSMSIAIILSVFLGVRNENSYAVENDRYEDEMMGAIEAYKKMDSQSQQQMLASVNGLTPIYLRGEDIQTTIMRVQTERVRVIDSQLVKQLNLISDGDQRLQELNELMKATQAIDEAIRNDQDIVSVMALIQKLGAEVRAEARESRLQELNKTVAELQARANKMREEANQRLAAAYAQGSLSLLEDVRAVVNSEINVQQHNKQMDMLRFQSLANKRNKALDTIGKSNELLKLTIEDKMKK</sequence>
<name>A0ABW0LJZ1_9BACI</name>
<accession>A0ABW0LJZ1</accession>
<proteinExistence type="predicted"/>
<feature type="coiled-coil region" evidence="1">
    <location>
        <begin position="149"/>
        <end position="183"/>
    </location>
</feature>
<keyword evidence="1" id="KW-0175">Coiled coil</keyword>
<dbReference type="Proteomes" id="UP001596147">
    <property type="component" value="Unassembled WGS sequence"/>
</dbReference>
<keyword evidence="4" id="KW-1185">Reference proteome</keyword>
<keyword evidence="2" id="KW-1133">Transmembrane helix</keyword>
<protein>
    <submittedName>
        <fullName evidence="3">Uncharacterized protein</fullName>
    </submittedName>
</protein>
<keyword evidence="2" id="KW-0812">Transmembrane</keyword>
<organism evidence="3 4">
    <name type="scientific">Lederbergia graminis</name>
    <dbReference type="NCBI Taxonomy" id="735518"/>
    <lineage>
        <taxon>Bacteria</taxon>
        <taxon>Bacillati</taxon>
        <taxon>Bacillota</taxon>
        <taxon>Bacilli</taxon>
        <taxon>Bacillales</taxon>
        <taxon>Bacillaceae</taxon>
        <taxon>Lederbergia</taxon>
    </lineage>
</organism>